<comment type="caution">
    <text evidence="1">The sequence shown here is derived from an EMBL/GenBank/DDBJ whole genome shotgun (WGS) entry which is preliminary data.</text>
</comment>
<dbReference type="EMBL" id="JBHLTN010000002">
    <property type="protein sequence ID" value="MFC0591236.1"/>
    <property type="molecule type" value="Genomic_DNA"/>
</dbReference>
<accession>A0ABV6PN28</accession>
<evidence type="ECO:0000313" key="2">
    <source>
        <dbReference type="Proteomes" id="UP001589834"/>
    </source>
</evidence>
<name>A0ABV6PN28_9BURK</name>
<proteinExistence type="predicted"/>
<dbReference type="Proteomes" id="UP001589834">
    <property type="component" value="Unassembled WGS sequence"/>
</dbReference>
<evidence type="ECO:0000313" key="1">
    <source>
        <dbReference type="EMBL" id="MFC0591236.1"/>
    </source>
</evidence>
<dbReference type="RefSeq" id="WP_377478958.1">
    <property type="nucleotide sequence ID" value="NZ_JBHLTN010000002.1"/>
</dbReference>
<protein>
    <submittedName>
        <fullName evidence="1">Uncharacterized protein</fullName>
    </submittedName>
</protein>
<keyword evidence="2" id="KW-1185">Reference proteome</keyword>
<reference evidence="1 2" key="1">
    <citation type="submission" date="2024-09" db="EMBL/GenBank/DDBJ databases">
        <authorList>
            <person name="Sun Q."/>
            <person name="Mori K."/>
        </authorList>
    </citation>
    <scope>NUCLEOTIDE SEQUENCE [LARGE SCALE GENOMIC DNA]</scope>
    <source>
        <strain evidence="1 2">NCAIM B.02336</strain>
    </source>
</reference>
<sequence>MTDVTLWPPLDEVRRALGFARDRPEETAAQACPIGAVLDRGSVGAPGSDDLPDTLRMLVERRVVVAALPTAKRWNSGDIVTVAAGKGVLMGVLLDEPADSVETGQGRLWRGWLTCAETDWASAYDVVLEPQDEPFDPAVGVVQTWNSVWIREAPASRLAHLAAARVAAIRAVQDEFTKRVSGFDTAADAQPGWIGLRTVGGFTVLTGTPLGQDDPRAEFRAAYRAVGERLSVGRPATRLAADAVAESRKHRIWHWLKSGLTRGTPIRIAVAGACAVILGVTVRGLYEAPVPRTTVDDDVRFRSLPTPELRAELSVRWRDAADAHDIEVLLRSFGGEVVGGPNAAGRWRVRVPDVAAAQRAMLASPLVAEVGGP</sequence>
<organism evidence="1 2">
    <name type="scientific">Ottowia pentelensis</name>
    <dbReference type="NCBI Taxonomy" id="511108"/>
    <lineage>
        <taxon>Bacteria</taxon>
        <taxon>Pseudomonadati</taxon>
        <taxon>Pseudomonadota</taxon>
        <taxon>Betaproteobacteria</taxon>
        <taxon>Burkholderiales</taxon>
        <taxon>Comamonadaceae</taxon>
        <taxon>Ottowia</taxon>
    </lineage>
</organism>
<gene>
    <name evidence="1" type="ORF">ACFFGG_01580</name>
</gene>